<dbReference type="Pfam" id="PF09982">
    <property type="entry name" value="LpxR"/>
    <property type="match status" value="1"/>
</dbReference>
<dbReference type="RefSeq" id="WP_309728224.1">
    <property type="nucleotide sequence ID" value="NZ_JAVDQA010000004.1"/>
</dbReference>
<dbReference type="InterPro" id="IPR018707">
    <property type="entry name" value="LpxR"/>
</dbReference>
<evidence type="ECO:0000313" key="1">
    <source>
        <dbReference type="EMBL" id="MDR6301142.1"/>
    </source>
</evidence>
<evidence type="ECO:0008006" key="3">
    <source>
        <dbReference type="Google" id="ProtNLM"/>
    </source>
</evidence>
<name>A0ABU1K9G1_9FLAO</name>
<dbReference type="Proteomes" id="UP001257659">
    <property type="component" value="Unassembled WGS sequence"/>
</dbReference>
<reference evidence="1 2" key="1">
    <citation type="submission" date="2023-07" db="EMBL/GenBank/DDBJ databases">
        <title>Genomic Encyclopedia of Type Strains, Phase IV (KMG-IV): sequencing the most valuable type-strain genomes for metagenomic binning, comparative biology and taxonomic classification.</title>
        <authorList>
            <person name="Goeker M."/>
        </authorList>
    </citation>
    <scope>NUCLEOTIDE SEQUENCE [LARGE SCALE GENOMIC DNA]</scope>
    <source>
        <strain evidence="1 2">DSM 102814</strain>
    </source>
</reference>
<proteinExistence type="predicted"/>
<keyword evidence="2" id="KW-1185">Reference proteome</keyword>
<sequence length="321" mass="37092">MFRFLKFFTILFFIGLQNGFSQENSSADYYKNQIAIGIDNDYFAVLTNKDRSYTFGVNASYRFIPEKENFISKIFSSKNNFFHGFSLQLEAYTPNYDFETGIPTGKRPFAGWTYLTFQNRFTFKQSFLTLNSDIGVLGEISKAETIQDWFHKNVSGDTVLKGWENQIPNQLGVNLKANYFRNIYKGDWYDFFGSAEASLGNVRSYILPQLYMRIGEFYELTKTTSVQNSIFQPKNALEYFIQISAGFKLIANDATLQGNIFSDRQDSRTLTHIDHSTFHANLGGYLAYKRFNLGIVYHFNSGEVNSIETHSYVSLNLNYKF</sequence>
<dbReference type="EMBL" id="JAVDQA010000004">
    <property type="protein sequence ID" value="MDR6301142.1"/>
    <property type="molecule type" value="Genomic_DNA"/>
</dbReference>
<dbReference type="InterPro" id="IPR037107">
    <property type="entry name" value="Put_OMP_sf"/>
</dbReference>
<comment type="caution">
    <text evidence="1">The sequence shown here is derived from an EMBL/GenBank/DDBJ whole genome shotgun (WGS) entry which is preliminary data.</text>
</comment>
<evidence type="ECO:0000313" key="2">
    <source>
        <dbReference type="Proteomes" id="UP001257659"/>
    </source>
</evidence>
<gene>
    <name evidence="1" type="ORF">GGR31_001789</name>
</gene>
<protein>
    <recommendedName>
        <fullName evidence="3">Lipid A deacylase LpxR family protein</fullName>
    </recommendedName>
</protein>
<dbReference type="Gene3D" id="2.40.128.140">
    <property type="entry name" value="Outer membrane protein"/>
    <property type="match status" value="1"/>
</dbReference>
<accession>A0ABU1K9G1</accession>
<organism evidence="1 2">
    <name type="scientific">Mesonia maritima</name>
    <dbReference type="NCBI Taxonomy" id="1793873"/>
    <lineage>
        <taxon>Bacteria</taxon>
        <taxon>Pseudomonadati</taxon>
        <taxon>Bacteroidota</taxon>
        <taxon>Flavobacteriia</taxon>
        <taxon>Flavobacteriales</taxon>
        <taxon>Flavobacteriaceae</taxon>
        <taxon>Mesonia</taxon>
    </lineage>
</organism>